<organism evidence="2 3">
    <name type="scientific">Coniochaeta ligniaria NRRL 30616</name>
    <dbReference type="NCBI Taxonomy" id="1408157"/>
    <lineage>
        <taxon>Eukaryota</taxon>
        <taxon>Fungi</taxon>
        <taxon>Dikarya</taxon>
        <taxon>Ascomycota</taxon>
        <taxon>Pezizomycotina</taxon>
        <taxon>Sordariomycetes</taxon>
        <taxon>Sordariomycetidae</taxon>
        <taxon>Coniochaetales</taxon>
        <taxon>Coniochaetaceae</taxon>
        <taxon>Coniochaeta</taxon>
    </lineage>
</organism>
<accession>A0A1J7JE64</accession>
<name>A0A1J7JE64_9PEZI</name>
<protein>
    <submittedName>
        <fullName evidence="2">Uncharacterized protein</fullName>
    </submittedName>
</protein>
<feature type="compositionally biased region" description="Polar residues" evidence="1">
    <location>
        <begin position="163"/>
        <end position="178"/>
    </location>
</feature>
<sequence length="445" mass="47673">MLRLKPTVISLTPGEVKDAETRRRFRRHLRRADAQQSLERKRVEQNRVLLPGTRSLSTSNPQAKDGPGPAAAQAPDGVLASSPPQSPANPGQHVPTASPISPPDGPDQRATDDQEPKVAHEQSVSVPRPLAMTPRRFPHALASASSQRGGAGHERSAEEIAVSGTSFASQSQRDNTSGMAGDSETAHLREAPESGTRGGTSPTLPPPFSQTPRRINAEYNASTSANYSDNSDSEEDDAKTSGTSSMPPVAPVRRSSLSATSRKQAFSDEQGDVSLTNAAGRDGGEVHIRTGSRRIQSSAGDMNIVPSTPNGSSESGEAEATTSSPSARLSRLQIYNDSLPRSVQPETPQNLPEARHQSRLRGSYTVPARRDSPLDIPTPTTSRRWHHHSRLNPCPAGLQTPGFQGLYGGIENSDEMTLFEQAERDLELRASGLEHRSSFSSWSTG</sequence>
<dbReference type="AlphaFoldDB" id="A0A1J7JE64"/>
<gene>
    <name evidence="2" type="ORF">CONLIGDRAFT_458372</name>
</gene>
<dbReference type="EMBL" id="KV875099">
    <property type="protein sequence ID" value="OIW27992.1"/>
    <property type="molecule type" value="Genomic_DNA"/>
</dbReference>
<feature type="compositionally biased region" description="Polar residues" evidence="1">
    <location>
        <begin position="333"/>
        <end position="350"/>
    </location>
</feature>
<dbReference type="Proteomes" id="UP000182658">
    <property type="component" value="Unassembled WGS sequence"/>
</dbReference>
<evidence type="ECO:0000313" key="3">
    <source>
        <dbReference type="Proteomes" id="UP000182658"/>
    </source>
</evidence>
<evidence type="ECO:0000256" key="1">
    <source>
        <dbReference type="SAM" id="MobiDB-lite"/>
    </source>
</evidence>
<feature type="compositionally biased region" description="Low complexity" evidence="1">
    <location>
        <begin position="311"/>
        <end position="327"/>
    </location>
</feature>
<reference evidence="2 3" key="1">
    <citation type="submission" date="2016-10" db="EMBL/GenBank/DDBJ databases">
        <title>Draft genome sequence of Coniochaeta ligniaria NRRL30616, a lignocellulolytic fungus for bioabatement of inhibitors in plant biomass hydrolysates.</title>
        <authorList>
            <consortium name="DOE Joint Genome Institute"/>
            <person name="Jimenez D.J."/>
            <person name="Hector R.E."/>
            <person name="Riley R."/>
            <person name="Sun H."/>
            <person name="Grigoriev I.V."/>
            <person name="Van Elsas J.D."/>
            <person name="Nichols N.N."/>
        </authorList>
    </citation>
    <scope>NUCLEOTIDE SEQUENCE [LARGE SCALE GENOMIC DNA]</scope>
    <source>
        <strain evidence="2 3">NRRL 30616</strain>
    </source>
</reference>
<feature type="compositionally biased region" description="Polar residues" evidence="1">
    <location>
        <begin position="255"/>
        <end position="264"/>
    </location>
</feature>
<feature type="compositionally biased region" description="Polar residues" evidence="1">
    <location>
        <begin position="293"/>
        <end position="310"/>
    </location>
</feature>
<feature type="region of interest" description="Disordered" evidence="1">
    <location>
        <begin position="29"/>
        <end position="397"/>
    </location>
</feature>
<proteinExistence type="predicted"/>
<feature type="compositionally biased region" description="Basic and acidic residues" evidence="1">
    <location>
        <begin position="106"/>
        <end position="120"/>
    </location>
</feature>
<dbReference type="OrthoDB" id="3437607at2759"/>
<dbReference type="InParanoid" id="A0A1J7JE64"/>
<evidence type="ECO:0000313" key="2">
    <source>
        <dbReference type="EMBL" id="OIW27992.1"/>
    </source>
</evidence>
<keyword evidence="3" id="KW-1185">Reference proteome</keyword>
<feature type="compositionally biased region" description="Low complexity" evidence="1">
    <location>
        <begin position="61"/>
        <end position="77"/>
    </location>
</feature>